<accession>A0ACB8ZLR7</accession>
<sequence length="68" mass="7623">MLLSPTPNWTRVSKTEARKPPRRSPCDCSVAGVLRLCLIFAFTVIAFPASVWFSLLWASSPRVTTQTR</sequence>
<proteinExistence type="predicted"/>
<gene>
    <name evidence="1" type="ORF">L2E82_42293</name>
</gene>
<keyword evidence="2" id="KW-1185">Reference proteome</keyword>
<reference evidence="2" key="1">
    <citation type="journal article" date="2022" name="Mol. Ecol. Resour.">
        <title>The genomes of chicory, endive, great burdock and yacon provide insights into Asteraceae palaeo-polyploidization history and plant inulin production.</title>
        <authorList>
            <person name="Fan W."/>
            <person name="Wang S."/>
            <person name="Wang H."/>
            <person name="Wang A."/>
            <person name="Jiang F."/>
            <person name="Liu H."/>
            <person name="Zhao H."/>
            <person name="Xu D."/>
            <person name="Zhang Y."/>
        </authorList>
    </citation>
    <scope>NUCLEOTIDE SEQUENCE [LARGE SCALE GENOMIC DNA]</scope>
    <source>
        <strain evidence="2">cv. Punajuju</strain>
    </source>
</reference>
<comment type="caution">
    <text evidence="1">The sequence shown here is derived from an EMBL/GenBank/DDBJ whole genome shotgun (WGS) entry which is preliminary data.</text>
</comment>
<name>A0ACB8ZLR7_CICIN</name>
<dbReference type="Proteomes" id="UP001055811">
    <property type="component" value="Linkage Group LG08"/>
</dbReference>
<organism evidence="1 2">
    <name type="scientific">Cichorium intybus</name>
    <name type="common">Chicory</name>
    <dbReference type="NCBI Taxonomy" id="13427"/>
    <lineage>
        <taxon>Eukaryota</taxon>
        <taxon>Viridiplantae</taxon>
        <taxon>Streptophyta</taxon>
        <taxon>Embryophyta</taxon>
        <taxon>Tracheophyta</taxon>
        <taxon>Spermatophyta</taxon>
        <taxon>Magnoliopsida</taxon>
        <taxon>eudicotyledons</taxon>
        <taxon>Gunneridae</taxon>
        <taxon>Pentapetalae</taxon>
        <taxon>asterids</taxon>
        <taxon>campanulids</taxon>
        <taxon>Asterales</taxon>
        <taxon>Asteraceae</taxon>
        <taxon>Cichorioideae</taxon>
        <taxon>Cichorieae</taxon>
        <taxon>Cichoriinae</taxon>
        <taxon>Cichorium</taxon>
    </lineage>
</organism>
<protein>
    <submittedName>
        <fullName evidence="1">Uncharacterized protein</fullName>
    </submittedName>
</protein>
<dbReference type="EMBL" id="CM042016">
    <property type="protein sequence ID" value="KAI3698615.1"/>
    <property type="molecule type" value="Genomic_DNA"/>
</dbReference>
<reference evidence="1 2" key="2">
    <citation type="journal article" date="2022" name="Mol. Ecol. Resour.">
        <title>The genomes of chicory, endive, great burdock and yacon provide insights into Asteraceae paleo-polyploidization history and plant inulin production.</title>
        <authorList>
            <person name="Fan W."/>
            <person name="Wang S."/>
            <person name="Wang H."/>
            <person name="Wang A."/>
            <person name="Jiang F."/>
            <person name="Liu H."/>
            <person name="Zhao H."/>
            <person name="Xu D."/>
            <person name="Zhang Y."/>
        </authorList>
    </citation>
    <scope>NUCLEOTIDE SEQUENCE [LARGE SCALE GENOMIC DNA]</scope>
    <source>
        <strain evidence="2">cv. Punajuju</strain>
        <tissue evidence="1">Leaves</tissue>
    </source>
</reference>
<evidence type="ECO:0000313" key="2">
    <source>
        <dbReference type="Proteomes" id="UP001055811"/>
    </source>
</evidence>
<evidence type="ECO:0000313" key="1">
    <source>
        <dbReference type="EMBL" id="KAI3698615.1"/>
    </source>
</evidence>